<keyword evidence="1" id="KW-0812">Transmembrane</keyword>
<dbReference type="EMBL" id="CADEBD010000046">
    <property type="protein sequence ID" value="CAB3221667.1"/>
    <property type="molecule type" value="Genomic_DNA"/>
</dbReference>
<proteinExistence type="predicted"/>
<comment type="caution">
    <text evidence="3">The sequence shown here is derived from an EMBL/GenBank/DDBJ whole genome shotgun (WGS) entry which is preliminary data.</text>
</comment>
<sequence length="482" mass="56099">MIASLRSIIYFITVYLYVNINTKEFVDVTIGGETIIFNTKEHSVDSYNLINYYVCEEGDTIDLHCKKNYDEGHIRLRFYDRFGTEVIDIATQDRRHKDINLNVRMVMNDKQFNQSYADCTFFSPINRGQQDFTYRTVFKMFPRGNNGFIVTVNDKKLTTKIHSMDGADIYTYKYTSYEHLLNVTCAKKTQLFPGNIYGSIINRKNEDIVIEDVIQTSGYTSTALIETRNLDGKIFQCYSEFETYKLLANIKFLLETNRDPIVLGLTDENILYEYNTGNIDWKIHYQYTVDEVLNLTCVTGDDKFLKWVYPENITSEIHTHSVYKTNYINDVFQINTELNNNITCESIKLNQKRKVVIVLHQVPDLTAQEKYFNTNGSNDIHLHDNEKQFTVLEINGIFAAISMAVVAGLVFVCYWRGWRKKFDTREEGLRRITDTVSKSLTNQEQNNEYTYIENVNNDTNNQDDATTINSILKMERVMVGAP</sequence>
<protein>
    <submittedName>
        <fullName evidence="3">Uncharacterized protein</fullName>
    </submittedName>
</protein>
<dbReference type="Proteomes" id="UP000494106">
    <property type="component" value="Unassembled WGS sequence"/>
</dbReference>
<reference evidence="4 5" key="1">
    <citation type="submission" date="2020-04" db="EMBL/GenBank/DDBJ databases">
        <authorList>
            <person name="Wallbank WR R."/>
            <person name="Pardo Diaz C."/>
            <person name="Kozak K."/>
            <person name="Martin S."/>
            <person name="Jiggins C."/>
            <person name="Moest M."/>
            <person name="Warren A I."/>
            <person name="Byers J.R.P. K."/>
            <person name="Montejo-Kovacevich G."/>
            <person name="Yen C E."/>
        </authorList>
    </citation>
    <scope>NUCLEOTIDE SEQUENCE [LARGE SCALE GENOMIC DNA]</scope>
</reference>
<evidence type="ECO:0000313" key="2">
    <source>
        <dbReference type="EMBL" id="CAB3221667.1"/>
    </source>
</evidence>
<name>A0A8S1BBN7_ARCPL</name>
<gene>
    <name evidence="3" type="ORF">APLA_LOCUS16934</name>
    <name evidence="2" type="ORF">APLA_LOCUS940</name>
</gene>
<evidence type="ECO:0000313" key="5">
    <source>
        <dbReference type="Proteomes" id="UP000494256"/>
    </source>
</evidence>
<accession>A0A8S1BBN7</accession>
<dbReference type="AlphaFoldDB" id="A0A8S1BBN7"/>
<keyword evidence="4" id="KW-1185">Reference proteome</keyword>
<keyword evidence="1" id="KW-0472">Membrane</keyword>
<dbReference type="OrthoDB" id="7439999at2759"/>
<evidence type="ECO:0000256" key="1">
    <source>
        <dbReference type="SAM" id="Phobius"/>
    </source>
</evidence>
<organism evidence="3 4">
    <name type="scientific">Arctia plantaginis</name>
    <name type="common">Wood tiger moth</name>
    <name type="synonym">Phalaena plantaginis</name>
    <dbReference type="NCBI Taxonomy" id="874455"/>
    <lineage>
        <taxon>Eukaryota</taxon>
        <taxon>Metazoa</taxon>
        <taxon>Ecdysozoa</taxon>
        <taxon>Arthropoda</taxon>
        <taxon>Hexapoda</taxon>
        <taxon>Insecta</taxon>
        <taxon>Pterygota</taxon>
        <taxon>Neoptera</taxon>
        <taxon>Endopterygota</taxon>
        <taxon>Lepidoptera</taxon>
        <taxon>Glossata</taxon>
        <taxon>Ditrysia</taxon>
        <taxon>Noctuoidea</taxon>
        <taxon>Erebidae</taxon>
        <taxon>Arctiinae</taxon>
        <taxon>Arctia</taxon>
    </lineage>
</organism>
<evidence type="ECO:0000313" key="3">
    <source>
        <dbReference type="EMBL" id="CAB3259215.1"/>
    </source>
</evidence>
<dbReference type="EMBL" id="CADEBC010000608">
    <property type="protein sequence ID" value="CAB3259215.1"/>
    <property type="molecule type" value="Genomic_DNA"/>
</dbReference>
<keyword evidence="1" id="KW-1133">Transmembrane helix</keyword>
<dbReference type="Proteomes" id="UP000494256">
    <property type="component" value="Unassembled WGS sequence"/>
</dbReference>
<feature type="transmembrane region" description="Helical" evidence="1">
    <location>
        <begin position="396"/>
        <end position="415"/>
    </location>
</feature>
<evidence type="ECO:0000313" key="4">
    <source>
        <dbReference type="Proteomes" id="UP000494106"/>
    </source>
</evidence>